<dbReference type="AlphaFoldDB" id="A0A1C7LXP3"/>
<keyword evidence="2" id="KW-1185">Reference proteome</keyword>
<dbReference type="EMBL" id="LUGG01000015">
    <property type="protein sequence ID" value="OBZ69473.1"/>
    <property type="molecule type" value="Genomic_DNA"/>
</dbReference>
<proteinExistence type="predicted"/>
<dbReference type="Proteomes" id="UP000092993">
    <property type="component" value="Unassembled WGS sequence"/>
</dbReference>
<name>A0A1C7LXP3_GRIFR</name>
<gene>
    <name evidence="1" type="ORF">A0H81_10578</name>
</gene>
<comment type="caution">
    <text evidence="1">The sequence shown here is derived from an EMBL/GenBank/DDBJ whole genome shotgun (WGS) entry which is preliminary data.</text>
</comment>
<accession>A0A1C7LXP3</accession>
<sequence length="133" mass="15485">MRSKIMAENLRSTYLWATFVRVGEDAQLIRISHSLRQELGTPCSSDAVLFSQPILTIRIPDVSYQSAYVPFQRHWGYCIDSDGQTFLLSRLYTPYRQSLNMALEMNIIYTETAIVFDRLRFVPVSHQEYTLPK</sequence>
<evidence type="ECO:0000313" key="2">
    <source>
        <dbReference type="Proteomes" id="UP000092993"/>
    </source>
</evidence>
<protein>
    <submittedName>
        <fullName evidence="1">Uncharacterized protein</fullName>
    </submittedName>
</protein>
<reference evidence="1 2" key="1">
    <citation type="submission" date="2016-03" db="EMBL/GenBank/DDBJ databases">
        <title>Whole genome sequencing of Grifola frondosa 9006-11.</title>
        <authorList>
            <person name="Min B."/>
            <person name="Park H."/>
            <person name="Kim J.-G."/>
            <person name="Cho H."/>
            <person name="Oh Y.-L."/>
            <person name="Kong W.-S."/>
            <person name="Choi I.-G."/>
        </authorList>
    </citation>
    <scope>NUCLEOTIDE SEQUENCE [LARGE SCALE GENOMIC DNA]</scope>
    <source>
        <strain evidence="1 2">9006-11</strain>
    </source>
</reference>
<evidence type="ECO:0000313" key="1">
    <source>
        <dbReference type="EMBL" id="OBZ69473.1"/>
    </source>
</evidence>
<organism evidence="1 2">
    <name type="scientific">Grifola frondosa</name>
    <name type="common">Maitake</name>
    <name type="synonym">Polyporus frondosus</name>
    <dbReference type="NCBI Taxonomy" id="5627"/>
    <lineage>
        <taxon>Eukaryota</taxon>
        <taxon>Fungi</taxon>
        <taxon>Dikarya</taxon>
        <taxon>Basidiomycota</taxon>
        <taxon>Agaricomycotina</taxon>
        <taxon>Agaricomycetes</taxon>
        <taxon>Polyporales</taxon>
        <taxon>Grifolaceae</taxon>
        <taxon>Grifola</taxon>
    </lineage>
</organism>